<evidence type="ECO:0000313" key="5">
    <source>
        <dbReference type="Proteomes" id="UP000008524"/>
    </source>
</evidence>
<dbReference type="NCBIfam" id="TIGR01631">
    <property type="entry name" value="Trypano_RHS"/>
    <property type="match status" value="1"/>
</dbReference>
<name>Q57X02_TRYB2</name>
<dbReference type="VEuPathDB" id="TriTrypDB:Tb927.6.140"/>
<reference evidence="4" key="4">
    <citation type="submission" date="2005-04" db="EMBL/GenBank/DDBJ databases">
        <title>Sequencing, closure, and annotation of Trypanosoma brucei chromosomes 2 through 8.</title>
        <authorList>
            <person name="Ghedin E."/>
            <person name="Blandin G."/>
            <person name="Bartholomeu D."/>
            <person name="Caler E."/>
            <person name="Haas B."/>
            <person name="Hannick L."/>
            <person name="Shallom J."/>
            <person name="Hou L."/>
            <person name="Djikeng A."/>
            <person name="Feldblyum T."/>
            <person name="Hostetler J."/>
            <person name="Johnson J."/>
            <person name="Jones K."/>
            <person name="Koo H.L."/>
            <person name="Larkin C."/>
            <person name="Pai G."/>
            <person name="Peterson J."/>
            <person name="Khalak H.G."/>
            <person name="Salzberg S."/>
            <person name="Simpson A.J."/>
            <person name="Tallon L."/>
            <person name="Van Aken S."/>
            <person name="Wanless D."/>
            <person name="White O."/>
            <person name="Wortman J."/>
            <person name="Fraser C.M."/>
            <person name="El-Sayed N.M.A."/>
        </authorList>
    </citation>
    <scope>NUCLEOTIDE SEQUENCE</scope>
    <source>
        <strain evidence="4">927/4 GUTat10.1</strain>
    </source>
</reference>
<dbReference type="EMBL" id="AC159424">
    <property type="protein sequence ID" value="AAX69866.1"/>
    <property type="molecule type" value="Genomic_DNA"/>
</dbReference>
<accession>D6XHA8</accession>
<dbReference type="Pfam" id="PF07999">
    <property type="entry name" value="RHSP"/>
    <property type="match status" value="1"/>
</dbReference>
<accession>Q57X02</accession>
<reference evidence="4 5" key="2">
    <citation type="journal article" date="2005" name="Science">
        <title>The genome of the African trypanosome Trypanosoma brucei.</title>
        <authorList>
            <person name="Berriman M."/>
            <person name="Ghedin E."/>
            <person name="Hertz-Fowler C."/>
            <person name="Blandin G."/>
            <person name="Renauld H."/>
            <person name="Bartholomeu D.C."/>
            <person name="Lennard N.J."/>
            <person name="Caler E."/>
            <person name="Hamlin N.E."/>
            <person name="Haas B."/>
            <person name="Bohme U."/>
            <person name="Hannick L."/>
            <person name="Aslett M.A."/>
            <person name="Shallom J."/>
            <person name="Marcello L."/>
            <person name="Hou L."/>
            <person name="Wickstead B."/>
            <person name="Alsmark U.C."/>
            <person name="Arrowsmith C."/>
            <person name="Atkin R.J."/>
            <person name="Barron A.J."/>
            <person name="Bringaud F."/>
            <person name="Brooks K."/>
            <person name="Carrington M."/>
            <person name="Cherevach I."/>
            <person name="Chillingworth T.J."/>
            <person name="Churcher C."/>
            <person name="Clark L.N."/>
            <person name="Corton C.H."/>
            <person name="Cronin A."/>
            <person name="Davies R.M."/>
            <person name="Doggett J."/>
            <person name="Djikeng A."/>
            <person name="Feldblyum T."/>
            <person name="Field M.C."/>
            <person name="Fraser A."/>
            <person name="Goodhead I."/>
            <person name="Hance Z."/>
            <person name="Harper D."/>
            <person name="Harris B.R."/>
            <person name="Hauser H."/>
            <person name="Hostetler J."/>
            <person name="Ivens A."/>
            <person name="Jagels K."/>
            <person name="Johnson D."/>
            <person name="Johnson J."/>
            <person name="Jones K."/>
            <person name="Kerhornou A.X."/>
            <person name="Koo H."/>
            <person name="Larke N."/>
            <person name="Landfear S."/>
            <person name="Larkin C."/>
            <person name="Leech V."/>
            <person name="Line A."/>
            <person name="Lord A."/>
            <person name="Macleod A."/>
            <person name="Mooney P.J."/>
            <person name="Moule S."/>
            <person name="Martin D.M."/>
            <person name="Morgan G.W."/>
            <person name="Mungall K."/>
            <person name="Norbertczak H."/>
            <person name="Ormond D."/>
            <person name="Pai G."/>
            <person name="Peacock C.S."/>
            <person name="Peterson J."/>
            <person name="Quail M.A."/>
            <person name="Rabbinowitsch E."/>
            <person name="Rajandream M.A."/>
            <person name="Reitter C."/>
            <person name="Salzberg S.L."/>
            <person name="Sanders M."/>
            <person name="Schobel S."/>
            <person name="Sharp S."/>
            <person name="Simmonds M."/>
            <person name="Simpson A.J."/>
            <person name="Tallon L."/>
            <person name="Turner C.M."/>
            <person name="Tait A."/>
            <person name="Tivey A.R."/>
            <person name="Van Aken S."/>
            <person name="Walker D."/>
            <person name="Wanless D."/>
            <person name="Wang S."/>
            <person name="White B."/>
            <person name="White O."/>
            <person name="Whitehead S."/>
            <person name="Woodward J."/>
            <person name="Wortman J."/>
            <person name="Adams M.D."/>
            <person name="Embley T.M."/>
            <person name="Gull K."/>
            <person name="Ullu E."/>
            <person name="Barry J.D."/>
            <person name="Fairlamb A.H."/>
            <person name="Opperdoes F."/>
            <person name="Barrell B.G."/>
            <person name="Donelson J.E."/>
            <person name="Hall N."/>
            <person name="Fraser C.M."/>
            <person name="Melville S.E."/>
            <person name="El-Sayed N.M."/>
        </authorList>
    </citation>
    <scope>NUCLEOTIDE SEQUENCE [LARGE SCALE GENOMIC DNA]</scope>
    <source>
        <strain evidence="4 5">927/4 GUTat10.1</strain>
    </source>
</reference>
<reference evidence="4" key="1">
    <citation type="journal article" date="2005" name="Science">
        <title>Comparative genomics of trypanosomatid parasitic protozoa.</title>
        <authorList>
            <person name="El-Sayed N.M."/>
            <person name="Myler P.J."/>
            <person name="Blandin G."/>
            <person name="Berriman M."/>
            <person name="Crabtree J."/>
            <person name="Aggarwal G."/>
            <person name="Caler E."/>
            <person name="Renauld H."/>
            <person name="Worthey E.A."/>
            <person name="Hertz-Fowler C."/>
            <person name="Ghedin E."/>
            <person name="Peacock C."/>
            <person name="Bartholomeu D.C."/>
            <person name="Haas B.J."/>
            <person name="Tran A.N."/>
            <person name="Wortman J.R."/>
            <person name="Alsmark U.C."/>
            <person name="Angiuoli S."/>
            <person name="Anupama A."/>
            <person name="Badger J."/>
            <person name="Bringaud F."/>
            <person name="Cadag E."/>
            <person name="Carlton J.M."/>
            <person name="Cerqueira G.C."/>
            <person name="Creasy T."/>
            <person name="Delcher A.L."/>
            <person name="Djikeng A."/>
            <person name="Embley T.M."/>
            <person name="Hauser C."/>
            <person name="Ivens A.C."/>
            <person name="Kummerfeld S.K."/>
            <person name="Pereira-Leal J.B."/>
            <person name="Nilsson D."/>
            <person name="Peterson J."/>
            <person name="Salzberg S.L."/>
            <person name="Shallom J."/>
            <person name="Silva J.C."/>
            <person name="Sundaram J."/>
            <person name="Westenberger S."/>
            <person name="White O."/>
            <person name="Melville S.E."/>
            <person name="Donelson J.E."/>
            <person name="Andersson B."/>
            <person name="Stuart K.D."/>
            <person name="Hall N."/>
        </authorList>
    </citation>
    <scope>NUCLEOTIDE SEQUENCE</scope>
    <source>
        <strain evidence="4">927/4 GUTat10.1</strain>
    </source>
</reference>
<dbReference type="Proteomes" id="UP000008524">
    <property type="component" value="Chromosome 6"/>
</dbReference>
<proteinExistence type="predicted"/>
<dbReference type="PANTHER" id="PTHR33129:SF3">
    <property type="entry name" value="HOT SPOT (RHS) PROTEIN, PUTATIVE-RELATED"/>
    <property type="match status" value="1"/>
</dbReference>
<evidence type="ECO:0000259" key="1">
    <source>
        <dbReference type="Pfam" id="PF07999"/>
    </source>
</evidence>
<feature type="domain" description="Retrotransposon hot spot protein,C-terminal" evidence="1">
    <location>
        <begin position="109"/>
        <end position="406"/>
    </location>
</feature>
<dbReference type="OrthoDB" id="250622at2759"/>
<feature type="domain" description="Retrotransposon hot spot protein N-terminal" evidence="2">
    <location>
        <begin position="5"/>
        <end position="96"/>
    </location>
</feature>
<evidence type="ECO:0000313" key="3">
    <source>
        <dbReference type="EMBL" id="AAX69866.1"/>
    </source>
</evidence>
<reference evidence="3" key="3">
    <citation type="submission" date="2005-04" db="EMBL/GenBank/DDBJ databases">
        <title>.</title>
        <authorList>
            <person name="Ghedin E."/>
            <person name="Blandin G."/>
            <person name="Bartholomeu D."/>
            <person name="Caler E."/>
            <person name="Haas B."/>
            <person name="Hannick L."/>
            <person name="Shallom J."/>
            <person name="Hou L."/>
            <person name="Djikeng A."/>
            <person name="Feldblyum T."/>
            <person name="Hostetler J."/>
            <person name="Johnson J."/>
            <person name="Jones K."/>
            <person name="Koo H.L."/>
            <person name="Larkin C."/>
            <person name="Pai G."/>
            <person name="Peterson J."/>
            <person name="Khalak H.G."/>
            <person name="Salzberg S."/>
            <person name="Simpson A.J."/>
            <person name="Tallon L."/>
            <person name="Van Aken S."/>
            <person name="Wanless D."/>
            <person name="White O."/>
            <person name="Wortman J."/>
            <person name="Fraser C.M."/>
            <person name="El-Sayed N.M.A."/>
        </authorList>
    </citation>
    <scope>NUCLEOTIDE SEQUENCE</scope>
    <source>
        <strain evidence="3">GUTat10.1</strain>
    </source>
</reference>
<dbReference type="AlphaFoldDB" id="Q57X02"/>
<dbReference type="PaxDb" id="5691-AAZ11587"/>
<dbReference type="InterPro" id="IPR052980">
    <property type="entry name" value="Crinkler_effector"/>
</dbReference>
<dbReference type="InterPro" id="IPR046835">
    <property type="entry name" value="RHS_N"/>
</dbReference>
<dbReference type="GO" id="GO:0042789">
    <property type="term" value="P:mRNA transcription by RNA polymerase II"/>
    <property type="evidence" value="ECO:0000318"/>
    <property type="project" value="GO_Central"/>
</dbReference>
<sequence length="612" mass="69371">MDNETQLLGMKFVDGTRGDDVMWKDEEVNVVPEIEEALEQKPERTKGVELLVLTSEMGWPYTDFAQGSDSDIFIRREELRVWNVVRNGIELWRTQRVIPGCPYLPRSYVAIGNPEIGKSQNSGSFILYKLLHYDAEDLPIAAYFCGEVAYIFEKLGEGGVGIIRQYGKGAAMDLLEVISSNTRGYIIYDFVNKGEQPPAEVVPKWGSILISSPNLRNFDSWQEQRKGAFIVFNCWAMSEMRAFFSRMGPKLFPQATPVELREKWNMYENRAERVGPSLRYVFEEVMYGQQLIAVNGELGSIVSGNKYGIYTKVLGNCGEWRDNDASHKLVKIVRIKGQERSSLDTYVCVARSESIKKRILNVVFSGIAEEWALTNGMTRNASAIGLYFEENAIKYLCSPRVLTCFVSLITKLPANERARRTRTRKSILQHVRDGLLKVRRPNTVRGDINWAESEGTPVELYVPCVPNYPVADAFFIVDDKEAAQASGTTGKKTIVLLQFTVASSHHTTTDKFIHLLQSLLPTAEGGGHQNEATVEQLKEITEMFHWEIISVQHFESTAMRSEQKCEITQGKAKHRSHQFVEGFWKNNVQQYHVQYEDNIVIKMLAVAAAGRT</sequence>
<gene>
    <name evidence="4" type="primary">Tb06.26F19.50</name>
    <name evidence="3" type="ORF">Tb927.6.140</name>
</gene>
<protein>
    <submittedName>
        <fullName evidence="3">Retrotransposon hot spot (RHS) protein, putative</fullName>
    </submittedName>
</protein>
<dbReference type="GO" id="GO:0005737">
    <property type="term" value="C:cytoplasm"/>
    <property type="evidence" value="ECO:0000318"/>
    <property type="project" value="GO_Central"/>
</dbReference>
<dbReference type="EMBL" id="CP000069">
    <property type="protein sequence ID" value="AAZ11587.1"/>
    <property type="molecule type" value="Genomic_DNA"/>
</dbReference>
<dbReference type="GO" id="GO:0005634">
    <property type="term" value="C:nucleus"/>
    <property type="evidence" value="ECO:0000318"/>
    <property type="project" value="GO_Central"/>
</dbReference>
<dbReference type="PANTHER" id="PTHR33129">
    <property type="entry name" value="PROTEIN KINASE DOMAIN-CONTAINING PROTEIN-RELATED"/>
    <property type="match status" value="1"/>
</dbReference>
<dbReference type="OMA" id="TDIAPCT"/>
<keyword evidence="5" id="KW-1185">Reference proteome</keyword>
<dbReference type="InterPro" id="IPR046836">
    <property type="entry name" value="RHS_C"/>
</dbReference>
<organism evidence="3 5">
    <name type="scientific">Trypanosoma brucei brucei (strain 927/4 GUTat10.1)</name>
    <dbReference type="NCBI Taxonomy" id="185431"/>
    <lineage>
        <taxon>Eukaryota</taxon>
        <taxon>Discoba</taxon>
        <taxon>Euglenozoa</taxon>
        <taxon>Kinetoplastea</taxon>
        <taxon>Metakinetoplastina</taxon>
        <taxon>Trypanosomatida</taxon>
        <taxon>Trypanosomatidae</taxon>
        <taxon>Trypanosoma</taxon>
    </lineage>
</organism>
<dbReference type="KEGG" id="tbr:Tb927.6.140"/>
<dbReference type="InterPro" id="IPR006518">
    <property type="entry name" value="Trypano_RHS"/>
</dbReference>
<dbReference type="InParanoid" id="Q57X02"/>
<dbReference type="Pfam" id="PF20445">
    <property type="entry name" value="RHS_N"/>
    <property type="match status" value="1"/>
</dbReference>
<evidence type="ECO:0000313" key="4">
    <source>
        <dbReference type="EMBL" id="AAZ11587.1"/>
    </source>
</evidence>
<dbReference type="RefSeq" id="XP_845146.1">
    <property type="nucleotide sequence ID" value="XM_840053.1"/>
</dbReference>
<dbReference type="GeneID" id="3657653"/>
<evidence type="ECO:0000259" key="2">
    <source>
        <dbReference type="Pfam" id="PF20445"/>
    </source>
</evidence>
<dbReference type="GO" id="GO:0006406">
    <property type="term" value="P:mRNA export from nucleus"/>
    <property type="evidence" value="ECO:0000318"/>
    <property type="project" value="GO_Central"/>
</dbReference>